<reference evidence="3 4" key="1">
    <citation type="journal article" date="2017" name="Curr. Microbiol.">
        <title>Mucilaginibacter ginsenosidivorans sp. nov., Isolated from Soil of Ginseng Field.</title>
        <authorList>
            <person name="Kim M.M."/>
            <person name="Siddiqi M.Z."/>
            <person name="Im W.T."/>
        </authorList>
    </citation>
    <scope>NUCLEOTIDE SEQUENCE [LARGE SCALE GENOMIC DNA]</scope>
    <source>
        <strain evidence="3 4">Gsoil 3017</strain>
    </source>
</reference>
<feature type="domain" description="Carbohydrate esterase 2 N-terminal" evidence="2">
    <location>
        <begin position="34"/>
        <end position="140"/>
    </location>
</feature>
<protein>
    <submittedName>
        <fullName evidence="3">Electron transporter RnfD</fullName>
    </submittedName>
</protein>
<dbReference type="PANTHER" id="PTHR37834">
    <property type="entry name" value="GDSL-LIKE LIPASE/ACYLHYDROLASE DOMAIN PROTEIN (AFU_ORTHOLOGUE AFUA_2G00620)"/>
    <property type="match status" value="1"/>
</dbReference>
<feature type="signal peptide" evidence="1">
    <location>
        <begin position="1"/>
        <end position="20"/>
    </location>
</feature>
<dbReference type="Pfam" id="PF17996">
    <property type="entry name" value="CE2_N"/>
    <property type="match status" value="1"/>
</dbReference>
<dbReference type="InterPro" id="IPR040794">
    <property type="entry name" value="CE2_N"/>
</dbReference>
<keyword evidence="1" id="KW-0732">Signal</keyword>
<sequence length="359" mass="40689">MKPKFLFLFFISLGSFICHAQTVVIRSHDTHIKYMGRIKMLDEAAELSWSASSAKINFRGTGLKATLKDEHGINYIDVILDGKVTSVLQPDSIRRDYTLASGLPEGNHSIELFKRTEWAMGKTWLYQFSLDKGASILPAPPVKKRKMEFFGNSITCGYADIDSSGRDRGTAPFEDAYFSYATLTAKHFDTEFNLTARSGIGIMVSWDPLIMPEMYNRIDATDSESKWDFSKYTPDLVVINLFQNDKWITKIPQNGQFKARFGDKAPTEEQIIKAYKEFVKTVRDKYPKAKIICALGSMDAVSPDSPWPGYIQKAAEQIGDKNILTHFFPYKNTPGHPSVKEQQAMADDLIAFIEQNIKW</sequence>
<dbReference type="SUPFAM" id="SSF52266">
    <property type="entry name" value="SGNH hydrolase"/>
    <property type="match status" value="1"/>
</dbReference>
<evidence type="ECO:0000313" key="4">
    <source>
        <dbReference type="Proteomes" id="UP000321479"/>
    </source>
</evidence>
<evidence type="ECO:0000259" key="2">
    <source>
        <dbReference type="Pfam" id="PF17996"/>
    </source>
</evidence>
<dbReference type="CDD" id="cd01831">
    <property type="entry name" value="Endoglucanase_E_like"/>
    <property type="match status" value="1"/>
</dbReference>
<dbReference type="AlphaFoldDB" id="A0A5B8UY17"/>
<organism evidence="3 4">
    <name type="scientific">Mucilaginibacter ginsenosidivorans</name>
    <dbReference type="NCBI Taxonomy" id="398053"/>
    <lineage>
        <taxon>Bacteria</taxon>
        <taxon>Pseudomonadati</taxon>
        <taxon>Bacteroidota</taxon>
        <taxon>Sphingobacteriia</taxon>
        <taxon>Sphingobacteriales</taxon>
        <taxon>Sphingobacteriaceae</taxon>
        <taxon>Mucilaginibacter</taxon>
    </lineage>
</organism>
<dbReference type="InterPro" id="IPR037461">
    <property type="entry name" value="CtCE2-like_dom"/>
</dbReference>
<feature type="chain" id="PRO_5023087079" evidence="1">
    <location>
        <begin position="21"/>
        <end position="359"/>
    </location>
</feature>
<dbReference type="PANTHER" id="PTHR37834:SF2">
    <property type="entry name" value="ESTERASE, SGNH HYDROLASE-TYPE"/>
    <property type="match status" value="1"/>
</dbReference>
<dbReference type="GO" id="GO:0052689">
    <property type="term" value="F:carboxylic ester hydrolase activity"/>
    <property type="evidence" value="ECO:0007669"/>
    <property type="project" value="InterPro"/>
</dbReference>
<evidence type="ECO:0000256" key="1">
    <source>
        <dbReference type="SAM" id="SignalP"/>
    </source>
</evidence>
<dbReference type="Proteomes" id="UP000321479">
    <property type="component" value="Chromosome"/>
</dbReference>
<dbReference type="OrthoDB" id="9801375at2"/>
<dbReference type="InterPro" id="IPR052762">
    <property type="entry name" value="PCW_deacetylase/CE"/>
</dbReference>
<dbReference type="Gene3D" id="3.40.50.1110">
    <property type="entry name" value="SGNH hydrolase"/>
    <property type="match status" value="1"/>
</dbReference>
<dbReference type="EMBL" id="CP042436">
    <property type="protein sequence ID" value="QEC64087.1"/>
    <property type="molecule type" value="Genomic_DNA"/>
</dbReference>
<accession>A0A5B8UY17</accession>
<name>A0A5B8UY17_9SPHI</name>
<dbReference type="InterPro" id="IPR036514">
    <property type="entry name" value="SGNH_hydro_sf"/>
</dbReference>
<dbReference type="KEGG" id="mgin:FRZ54_16390"/>
<gene>
    <name evidence="3" type="ORF">FRZ54_16390</name>
</gene>
<proteinExistence type="predicted"/>
<evidence type="ECO:0000313" key="3">
    <source>
        <dbReference type="EMBL" id="QEC64087.1"/>
    </source>
</evidence>
<keyword evidence="4" id="KW-1185">Reference proteome</keyword>
<dbReference type="Gene3D" id="2.60.120.260">
    <property type="entry name" value="Galactose-binding domain-like"/>
    <property type="match status" value="1"/>
</dbReference>
<dbReference type="RefSeq" id="WP_147032660.1">
    <property type="nucleotide sequence ID" value="NZ_CP042436.1"/>
</dbReference>